<dbReference type="GO" id="GO:0005829">
    <property type="term" value="C:cytosol"/>
    <property type="evidence" value="ECO:0007669"/>
    <property type="project" value="TreeGrafter"/>
</dbReference>
<sequence>MVMEASMIVVDNSEWMRNGDYTPTRLVAQNEAVNLVFNAKTQSNPENTVGLMTTAGKSPEVLVTLTSDIGKILSALHSIKSNGKSDFLTSVQIAQLALKHRQNRNQRQRIIVFVGSPVDCDERTLVRLAKKLKKNNVAIDIINFGEEAENTTKLEAFINNVNNSDNSHLVSIPPGPHILSDMLMSTPIIAGEDGAPGNFSSGGGGGDFEFGIDPNLDPELALALRISLEEEKARQEAASGKDTSKGEPSNTTDSSSSAMAVDSSSAQQDQQISPEDAELQAALAMSMNEPQVQEEDVDMDDMDEDAELQRALEMSMNDNNGEADQEMMSAVLGSLPGVDANDARIQKALDDMKDKNKKKDGEDK</sequence>
<dbReference type="Pfam" id="PF02809">
    <property type="entry name" value="UIM"/>
    <property type="match status" value="3"/>
</dbReference>
<evidence type="ECO:0000256" key="2">
    <source>
        <dbReference type="ARBA" id="ARBA00022942"/>
    </source>
</evidence>
<dbReference type="InterPro" id="IPR003903">
    <property type="entry name" value="UIM_dom"/>
</dbReference>
<dbReference type="GO" id="GO:0036435">
    <property type="term" value="F:K48-linked polyubiquitin modification-dependent protein binding"/>
    <property type="evidence" value="ECO:0007669"/>
    <property type="project" value="UniProtKB-ARBA"/>
</dbReference>
<dbReference type="STRING" id="4829.A0A168LNM9"/>
<dbReference type="GO" id="GO:0005634">
    <property type="term" value="C:nucleus"/>
    <property type="evidence" value="ECO:0007669"/>
    <property type="project" value="TreeGrafter"/>
</dbReference>
<feature type="domain" description="VWFA" evidence="4">
    <location>
        <begin position="5"/>
        <end position="188"/>
    </location>
</feature>
<keyword evidence="2" id="KW-0647">Proteasome</keyword>
<dbReference type="FunFam" id="3.40.50.410:FF:000005">
    <property type="entry name" value="26S proteasome non-ATPase regulatory subunit 4"/>
    <property type="match status" value="1"/>
</dbReference>
<accession>A0A168LNM9</accession>
<protein>
    <recommendedName>
        <fullName evidence="4">VWFA domain-containing protein</fullName>
    </recommendedName>
</protein>
<dbReference type="SMART" id="SM00726">
    <property type="entry name" value="UIM"/>
    <property type="match status" value="3"/>
</dbReference>
<dbReference type="SMART" id="SM00327">
    <property type="entry name" value="VWA"/>
    <property type="match status" value="1"/>
</dbReference>
<evidence type="ECO:0000313" key="6">
    <source>
        <dbReference type="Proteomes" id="UP000078561"/>
    </source>
</evidence>
<dbReference type="InterPro" id="IPR002035">
    <property type="entry name" value="VWF_A"/>
</dbReference>
<evidence type="ECO:0000313" key="5">
    <source>
        <dbReference type="EMBL" id="SAL97176.1"/>
    </source>
</evidence>
<reference evidence="5" key="1">
    <citation type="submission" date="2016-04" db="EMBL/GenBank/DDBJ databases">
        <authorList>
            <person name="Evans L.H."/>
            <person name="Alamgir A."/>
            <person name="Owens N."/>
            <person name="Weber N.D."/>
            <person name="Virtaneva K."/>
            <person name="Barbian K."/>
            <person name="Babar A."/>
            <person name="Rosenke K."/>
        </authorList>
    </citation>
    <scope>NUCLEOTIDE SEQUENCE [LARGE SCALE GENOMIC DNA]</scope>
    <source>
        <strain evidence="5">CBS 101.48</strain>
    </source>
</reference>
<dbReference type="Gene3D" id="1.10.287.3990">
    <property type="match status" value="1"/>
</dbReference>
<dbReference type="EMBL" id="LT551602">
    <property type="protein sequence ID" value="SAL97176.1"/>
    <property type="molecule type" value="Genomic_DNA"/>
</dbReference>
<dbReference type="GO" id="GO:0043161">
    <property type="term" value="P:proteasome-mediated ubiquitin-dependent protein catabolic process"/>
    <property type="evidence" value="ECO:0007669"/>
    <property type="project" value="TreeGrafter"/>
</dbReference>
<dbReference type="PROSITE" id="PS50330">
    <property type="entry name" value="UIM"/>
    <property type="match status" value="2"/>
</dbReference>
<proteinExistence type="inferred from homology"/>
<dbReference type="PANTHER" id="PTHR10223:SF0">
    <property type="entry name" value="26S PROTEASOME NON-ATPASE REGULATORY SUBUNIT 4"/>
    <property type="match status" value="1"/>
</dbReference>
<dbReference type="OrthoDB" id="1731724at2759"/>
<dbReference type="InterPro" id="IPR036465">
    <property type="entry name" value="vWFA_dom_sf"/>
</dbReference>
<dbReference type="InterPro" id="IPR027040">
    <property type="entry name" value="PSMD4"/>
</dbReference>
<feature type="region of interest" description="Disordered" evidence="3">
    <location>
        <begin position="343"/>
        <end position="364"/>
    </location>
</feature>
<gene>
    <name evidence="5" type="primary">ABSGL_02647.1 scaffold 3684</name>
</gene>
<dbReference type="InParanoid" id="A0A168LNM9"/>
<dbReference type="PANTHER" id="PTHR10223">
    <property type="entry name" value="26S PROTEASOME NON-ATPASE REGULATORY SUBUNIT 4"/>
    <property type="match status" value="1"/>
</dbReference>
<dbReference type="GO" id="GO:0008540">
    <property type="term" value="C:proteasome regulatory particle, base subcomplex"/>
    <property type="evidence" value="ECO:0007669"/>
    <property type="project" value="TreeGrafter"/>
</dbReference>
<dbReference type="OMA" id="QMSMQDQ"/>
<evidence type="ECO:0000259" key="4">
    <source>
        <dbReference type="PROSITE" id="PS50234"/>
    </source>
</evidence>
<dbReference type="Proteomes" id="UP000078561">
    <property type="component" value="Unassembled WGS sequence"/>
</dbReference>
<feature type="region of interest" description="Disordered" evidence="3">
    <location>
        <begin position="190"/>
        <end position="212"/>
    </location>
</feature>
<keyword evidence="6" id="KW-1185">Reference proteome</keyword>
<organism evidence="5">
    <name type="scientific">Absidia glauca</name>
    <name type="common">Pin mould</name>
    <dbReference type="NCBI Taxonomy" id="4829"/>
    <lineage>
        <taxon>Eukaryota</taxon>
        <taxon>Fungi</taxon>
        <taxon>Fungi incertae sedis</taxon>
        <taxon>Mucoromycota</taxon>
        <taxon>Mucoromycotina</taxon>
        <taxon>Mucoromycetes</taxon>
        <taxon>Mucorales</taxon>
        <taxon>Cunninghamellaceae</taxon>
        <taxon>Absidia</taxon>
    </lineage>
</organism>
<evidence type="ECO:0000256" key="3">
    <source>
        <dbReference type="SAM" id="MobiDB-lite"/>
    </source>
</evidence>
<dbReference type="FunCoup" id="A0A168LNM9">
    <property type="interactions" value="776"/>
</dbReference>
<name>A0A168LNM9_ABSGL</name>
<feature type="compositionally biased region" description="Low complexity" evidence="3">
    <location>
        <begin position="253"/>
        <end position="273"/>
    </location>
</feature>
<dbReference type="CDD" id="cd01452">
    <property type="entry name" value="VWA_26S_proteasome_subunit"/>
    <property type="match status" value="1"/>
</dbReference>
<dbReference type="AlphaFoldDB" id="A0A168LNM9"/>
<dbReference type="SUPFAM" id="SSF53300">
    <property type="entry name" value="vWA-like"/>
    <property type="match status" value="1"/>
</dbReference>
<dbReference type="Pfam" id="PF13519">
    <property type="entry name" value="VWA_2"/>
    <property type="match status" value="1"/>
</dbReference>
<dbReference type="Gene3D" id="3.40.50.410">
    <property type="entry name" value="von Willebrand factor, type A domain"/>
    <property type="match status" value="1"/>
</dbReference>
<dbReference type="PROSITE" id="PS50234">
    <property type="entry name" value="VWFA"/>
    <property type="match status" value="1"/>
</dbReference>
<comment type="similarity">
    <text evidence="1">Belongs to the proteasome subunit S5A family.</text>
</comment>
<evidence type="ECO:0000256" key="1">
    <source>
        <dbReference type="ARBA" id="ARBA00005574"/>
    </source>
</evidence>
<feature type="region of interest" description="Disordered" evidence="3">
    <location>
        <begin position="233"/>
        <end position="274"/>
    </location>
</feature>